<evidence type="ECO:0000259" key="1">
    <source>
        <dbReference type="Pfam" id="PF07848"/>
    </source>
</evidence>
<evidence type="ECO:0000313" key="7">
    <source>
        <dbReference type="Proteomes" id="UP000065473"/>
    </source>
</evidence>
<evidence type="ECO:0000313" key="5">
    <source>
        <dbReference type="EMBL" id="ALU30795.1"/>
    </source>
</evidence>
<evidence type="ECO:0000259" key="3">
    <source>
        <dbReference type="Pfam" id="PF20803"/>
    </source>
</evidence>
<dbReference type="InterPro" id="IPR013225">
    <property type="entry name" value="PaaX_C"/>
</dbReference>
<reference evidence="6 7" key="1">
    <citation type="submission" date="2015-12" db="EMBL/GenBank/DDBJ databases">
        <title>A stable core within a dynamic pangenome in Sulfolobus acidocaldarius.</title>
        <authorList>
            <person name="Anderson R."/>
            <person name="Kouris A."/>
            <person name="Seward C."/>
            <person name="Campbell K."/>
            <person name="Whitaker R."/>
        </authorList>
    </citation>
    <scope>NUCLEOTIDE SEQUENCE [LARGE SCALE GENOMIC DNA]</scope>
    <source>
        <strain evidence="4 7">GG12-C01-09</strain>
        <strain evidence="5 6">NG05B_CO5_07</strain>
    </source>
</reference>
<dbReference type="Pfam" id="PF07848">
    <property type="entry name" value="PaaX"/>
    <property type="match status" value="1"/>
</dbReference>
<feature type="domain" description="Transcriptional repressor PaaX-like central Cas2-like" evidence="3">
    <location>
        <begin position="85"/>
        <end position="153"/>
    </location>
</feature>
<evidence type="ECO:0000313" key="6">
    <source>
        <dbReference type="Proteomes" id="UP000060043"/>
    </source>
</evidence>
<dbReference type="Gene3D" id="1.20.58.1460">
    <property type="match status" value="1"/>
</dbReference>
<proteinExistence type="predicted"/>
<dbReference type="Proteomes" id="UP000060043">
    <property type="component" value="Chromosome"/>
</dbReference>
<feature type="domain" description="Transcriptional repressor PaaX-like N-terminal" evidence="1">
    <location>
        <begin position="4"/>
        <end position="61"/>
    </location>
</feature>
<gene>
    <name evidence="4" type="ORF">ATY89_09255</name>
    <name evidence="5" type="ORF">ATZ20_00665</name>
</gene>
<organism evidence="5 6">
    <name type="scientific">Sulfolobus acidocaldarius</name>
    <dbReference type="NCBI Taxonomy" id="2285"/>
    <lineage>
        <taxon>Archaea</taxon>
        <taxon>Thermoproteota</taxon>
        <taxon>Thermoprotei</taxon>
        <taxon>Sulfolobales</taxon>
        <taxon>Sulfolobaceae</taxon>
        <taxon>Sulfolobus</taxon>
    </lineage>
</organism>
<dbReference type="Pfam" id="PF20803">
    <property type="entry name" value="PaaX_M"/>
    <property type="match status" value="1"/>
</dbReference>
<dbReference type="InterPro" id="IPR036388">
    <property type="entry name" value="WH-like_DNA-bd_sf"/>
</dbReference>
<dbReference type="Gene3D" id="3.30.70.2650">
    <property type="match status" value="1"/>
</dbReference>
<dbReference type="RefSeq" id="WP_011278583.1">
    <property type="nucleotide sequence ID" value="NZ_BHWZ01000004.1"/>
</dbReference>
<dbReference type="PaxDb" id="1435377-SUSAZ_08425"/>
<dbReference type="InterPro" id="IPR048846">
    <property type="entry name" value="PaaX-like_central"/>
</dbReference>
<dbReference type="STRING" id="1435377.SUSAZ_08425"/>
<evidence type="ECO:0000259" key="2">
    <source>
        <dbReference type="Pfam" id="PF08223"/>
    </source>
</evidence>
<accession>A0A0U3FKF4</accession>
<dbReference type="InterPro" id="IPR011965">
    <property type="entry name" value="PaaX_trns_reg"/>
</dbReference>
<protein>
    <submittedName>
        <fullName evidence="5">Repressor</fullName>
    </submittedName>
</protein>
<dbReference type="OMA" id="GPVTWIA"/>
<dbReference type="GeneID" id="14552268"/>
<dbReference type="Proteomes" id="UP000065473">
    <property type="component" value="Chromosome"/>
</dbReference>
<dbReference type="PIRSF" id="PIRSF020623">
    <property type="entry name" value="PaaX"/>
    <property type="match status" value="1"/>
</dbReference>
<dbReference type="PANTHER" id="PTHR30319:SF1">
    <property type="entry name" value="TRANSCRIPTIONAL REPRESSOR PAAX"/>
    <property type="match status" value="1"/>
</dbReference>
<name>A0A0U3FKF4_9CREN</name>
<evidence type="ECO:0000313" key="4">
    <source>
        <dbReference type="EMBL" id="ALU30103.1"/>
    </source>
</evidence>
<dbReference type="Pfam" id="PF08223">
    <property type="entry name" value="PaaX_C"/>
    <property type="match status" value="1"/>
</dbReference>
<dbReference type="PANTHER" id="PTHR30319">
    <property type="entry name" value="PHENYLACETIC ACID REGULATOR-RELATED TRANSCRIPTIONAL REPRESSOR"/>
    <property type="match status" value="1"/>
</dbReference>
<dbReference type="AlphaFoldDB" id="A0A0U3FKF4"/>
<dbReference type="InterPro" id="IPR012906">
    <property type="entry name" value="PaaX-like_N"/>
</dbReference>
<sequence length="262" mass="31221">MKFQTLFFTIYGDYIINYGNSITVRSLIKIMREFGFTEGAIRAGLFRLRQKGLVDMIDRRRCSLSEAGLYRLQEGMKRVYEKRNGEWDGKWRIVVYNIPESNRSVRDEMRKTLKWLGFGYLAQSTWISPNPVEESLTKFINELKDSRTNVDIFFFISDFVGNPLEIVRKCWDLKEVEEKYKEFVNQWGKVMENISSLKPNEAFITRIRLVHEYRKFLHIDPNLPKDLLPPNWVGYEAYELFQKLRNKLSTLSDQFFKSVYEP</sequence>
<dbReference type="EMBL" id="CP013695">
    <property type="protein sequence ID" value="ALU30795.1"/>
    <property type="molecule type" value="Genomic_DNA"/>
</dbReference>
<dbReference type="EMBL" id="CP013694">
    <property type="protein sequence ID" value="ALU30103.1"/>
    <property type="molecule type" value="Genomic_DNA"/>
</dbReference>
<feature type="domain" description="Transcriptional repressor PaaX-like C-terminal" evidence="2">
    <location>
        <begin position="171"/>
        <end position="257"/>
    </location>
</feature>
<dbReference type="OrthoDB" id="36421at2157"/>
<dbReference type="Gene3D" id="1.10.10.10">
    <property type="entry name" value="Winged helix-like DNA-binding domain superfamily/Winged helix DNA-binding domain"/>
    <property type="match status" value="1"/>
</dbReference>
<dbReference type="GO" id="GO:0006351">
    <property type="term" value="P:DNA-templated transcription"/>
    <property type="evidence" value="ECO:0007669"/>
    <property type="project" value="InterPro"/>
</dbReference>